<comment type="pathway">
    <text evidence="5">Polyol metabolism; myo-inositol biosynthesis; myo-inositol from D-glucose 6-phosphate: step 2/2.</text>
</comment>
<dbReference type="Gene3D" id="3.40.190.80">
    <property type="match status" value="1"/>
</dbReference>
<protein>
    <recommendedName>
        <fullName evidence="5">Inositol-1-monophosphatase</fullName>
        <ecNumber evidence="5">3.1.3.25</ecNumber>
    </recommendedName>
</protein>
<name>A0AAW3ALH0_9TRYP</name>
<dbReference type="SUPFAM" id="SSF56655">
    <property type="entry name" value="Carbohydrate phosphatase"/>
    <property type="match status" value="1"/>
</dbReference>
<dbReference type="EMBL" id="JBAMZK010000018">
    <property type="protein sequence ID" value="KAL0508561.1"/>
    <property type="molecule type" value="Genomic_DNA"/>
</dbReference>
<dbReference type="InterPro" id="IPR020550">
    <property type="entry name" value="Inositol_monophosphatase_CS"/>
</dbReference>
<evidence type="ECO:0000313" key="6">
    <source>
        <dbReference type="EMBL" id="KAL0508561.1"/>
    </source>
</evidence>
<evidence type="ECO:0000256" key="4">
    <source>
        <dbReference type="PIRSR" id="PIRSR600760-2"/>
    </source>
</evidence>
<reference evidence="6 7" key="1">
    <citation type="submission" date="2024-02" db="EMBL/GenBank/DDBJ databases">
        <title>FIRST GENOME SEQUENCES OF Leishmania (Viannia) shawi, Leishmania (Viannia) lindenbergi AND Leishmania (Viannia) utingensis.</title>
        <authorList>
            <person name="Resadore F."/>
            <person name="Custodio M.G.F."/>
            <person name="Boite M.C."/>
            <person name="Cupolillo E."/>
            <person name="Ferreira G.E.M."/>
        </authorList>
    </citation>
    <scope>NUCLEOTIDE SEQUENCE [LARGE SCALE GENOMIC DNA]</scope>
    <source>
        <strain evidence="6 7">MHOM/BR/1966/M15733</strain>
    </source>
</reference>
<accession>A0AAW3ALH0</accession>
<dbReference type="GO" id="GO:0046854">
    <property type="term" value="P:phosphatidylinositol phosphate biosynthetic process"/>
    <property type="evidence" value="ECO:0007669"/>
    <property type="project" value="InterPro"/>
</dbReference>
<keyword evidence="3 4" id="KW-0460">Magnesium</keyword>
<keyword evidence="2 4" id="KW-0479">Metal-binding</keyword>
<feature type="binding site" evidence="4">
    <location>
        <position position="231"/>
    </location>
    <ligand>
        <name>Mg(2+)</name>
        <dbReference type="ChEBI" id="CHEBI:18420"/>
        <label>1</label>
        <note>catalytic</note>
    </ligand>
</feature>
<dbReference type="Gene3D" id="3.30.540.10">
    <property type="entry name" value="Fructose-1,6-Bisphosphatase, subunit A, domain 1"/>
    <property type="match status" value="1"/>
</dbReference>
<keyword evidence="5" id="KW-0378">Hydrolase</keyword>
<comment type="cofactor">
    <cofactor evidence="4 5">
        <name>Mg(2+)</name>
        <dbReference type="ChEBI" id="CHEBI:18420"/>
    </cofactor>
</comment>
<dbReference type="PANTHER" id="PTHR20854">
    <property type="entry name" value="INOSITOL MONOPHOSPHATASE"/>
    <property type="match status" value="1"/>
</dbReference>
<evidence type="ECO:0000313" key="7">
    <source>
        <dbReference type="Proteomes" id="UP001500131"/>
    </source>
</evidence>
<dbReference type="PRINTS" id="PR00377">
    <property type="entry name" value="IMPHPHTASES"/>
</dbReference>
<dbReference type="Pfam" id="PF00459">
    <property type="entry name" value="Inositol_P"/>
    <property type="match status" value="1"/>
</dbReference>
<evidence type="ECO:0000256" key="1">
    <source>
        <dbReference type="ARBA" id="ARBA00009759"/>
    </source>
</evidence>
<feature type="binding site" evidence="4">
    <location>
        <position position="104"/>
    </location>
    <ligand>
        <name>Mg(2+)</name>
        <dbReference type="ChEBI" id="CHEBI:18420"/>
        <label>1</label>
        <note>catalytic</note>
    </ligand>
</feature>
<dbReference type="FunFam" id="3.30.540.10:FF:000033">
    <property type="entry name" value="Inositol-1-monophosphatase"/>
    <property type="match status" value="1"/>
</dbReference>
<dbReference type="AlphaFoldDB" id="A0AAW3ALH0"/>
<gene>
    <name evidence="6" type="ORF">Q4I31_002711</name>
</gene>
<dbReference type="GO" id="GO:0046872">
    <property type="term" value="F:metal ion binding"/>
    <property type="evidence" value="ECO:0007669"/>
    <property type="project" value="UniProtKB-KW"/>
</dbReference>
<evidence type="ECO:0000256" key="3">
    <source>
        <dbReference type="ARBA" id="ARBA00022842"/>
    </source>
</evidence>
<feature type="binding site" evidence="4">
    <location>
        <position position="103"/>
    </location>
    <ligand>
        <name>Mg(2+)</name>
        <dbReference type="ChEBI" id="CHEBI:18420"/>
        <label>1</label>
        <note>catalytic</note>
    </ligand>
</feature>
<sequence>MATPMTQFSLTEDELDDALGLAIHTANTAAFLMNSAVDERTSGTLEVQTKANAADFVTPCEKQCREEVLNILRAGTPSYAILSGEMHREAVLGDGPTWIVGPIDGTISFAHGLFDCCISIALALRKEPVLSVVCAPRLQEVFTAVKNRGAFSNGQRIHVSLATSLKESVVLLHQDYSRSDAAVKSVTAMQVALAKLPVQGLRCSGSAALDMCLVAAGRAELCWGVGVNPWDVAAGVIMVREAGGVVLDAESTDTFDLTRRGVCCGCSLDITKQGVELSLKQNYCRSVLSTPS</sequence>
<dbReference type="GO" id="GO:0006020">
    <property type="term" value="P:inositol metabolic process"/>
    <property type="evidence" value="ECO:0007669"/>
    <property type="project" value="TreeGrafter"/>
</dbReference>
<dbReference type="Proteomes" id="UP001500131">
    <property type="component" value="Unassembled WGS sequence"/>
</dbReference>
<dbReference type="GO" id="GO:0007165">
    <property type="term" value="P:signal transduction"/>
    <property type="evidence" value="ECO:0007669"/>
    <property type="project" value="TreeGrafter"/>
</dbReference>
<dbReference type="PANTHER" id="PTHR20854:SF22">
    <property type="entry name" value="INOSITOL-1-MONOPHOSPHATASE"/>
    <property type="match status" value="1"/>
</dbReference>
<dbReference type="CDD" id="cd01639">
    <property type="entry name" value="IMPase"/>
    <property type="match status" value="1"/>
</dbReference>
<dbReference type="PROSITE" id="PS00630">
    <property type="entry name" value="IMP_2"/>
    <property type="match status" value="1"/>
</dbReference>
<comment type="caution">
    <text evidence="6">The sequence shown here is derived from an EMBL/GenBank/DDBJ whole genome shotgun (WGS) entry which is preliminary data.</text>
</comment>
<proteinExistence type="inferred from homology"/>
<comment type="similarity">
    <text evidence="1 5">Belongs to the inositol monophosphatase superfamily.</text>
</comment>
<dbReference type="EC" id="3.1.3.25" evidence="5"/>
<dbReference type="GO" id="GO:0008934">
    <property type="term" value="F:inositol monophosphate 1-phosphatase activity"/>
    <property type="evidence" value="ECO:0007669"/>
    <property type="project" value="InterPro"/>
</dbReference>
<comment type="catalytic activity">
    <reaction evidence="5">
        <text>a myo-inositol phosphate + H2O = myo-inositol + phosphate</text>
        <dbReference type="Rhea" id="RHEA:24056"/>
        <dbReference type="ChEBI" id="CHEBI:15377"/>
        <dbReference type="ChEBI" id="CHEBI:17268"/>
        <dbReference type="ChEBI" id="CHEBI:43474"/>
        <dbReference type="ChEBI" id="CHEBI:84139"/>
        <dbReference type="EC" id="3.1.3.25"/>
    </reaction>
</comment>
<evidence type="ECO:0000256" key="2">
    <source>
        <dbReference type="ARBA" id="ARBA00022723"/>
    </source>
</evidence>
<dbReference type="InterPro" id="IPR033942">
    <property type="entry name" value="IMPase"/>
</dbReference>
<keyword evidence="7" id="KW-1185">Reference proteome</keyword>
<organism evidence="6 7">
    <name type="scientific">Leishmania lindenbergi</name>
    <dbReference type="NCBI Taxonomy" id="651832"/>
    <lineage>
        <taxon>Eukaryota</taxon>
        <taxon>Discoba</taxon>
        <taxon>Euglenozoa</taxon>
        <taxon>Kinetoplastea</taxon>
        <taxon>Metakinetoplastina</taxon>
        <taxon>Trypanosomatida</taxon>
        <taxon>Trypanosomatidae</taxon>
        <taxon>Leishmaniinae</taxon>
        <taxon>Leishmania</taxon>
    </lineage>
</organism>
<evidence type="ECO:0000256" key="5">
    <source>
        <dbReference type="RuleBase" id="RU364068"/>
    </source>
</evidence>
<dbReference type="InterPro" id="IPR000760">
    <property type="entry name" value="Inositol_monophosphatase-like"/>
</dbReference>